<accession>A0ABN3V196</accession>
<gene>
    <name evidence="3" type="ORF">GCM10010521_61180</name>
</gene>
<evidence type="ECO:0000313" key="3">
    <source>
        <dbReference type="EMBL" id="GAA2774571.1"/>
    </source>
</evidence>
<feature type="domain" description="Transposase IS701-like DDE" evidence="2">
    <location>
        <begin position="2"/>
        <end position="62"/>
    </location>
</feature>
<evidence type="ECO:0000256" key="1">
    <source>
        <dbReference type="SAM" id="MobiDB-lite"/>
    </source>
</evidence>
<protein>
    <recommendedName>
        <fullName evidence="2">Transposase IS701-like DDE domain-containing protein</fullName>
    </recommendedName>
</protein>
<dbReference type="Pfam" id="PF13546">
    <property type="entry name" value="DDE_5"/>
    <property type="match status" value="1"/>
</dbReference>
<feature type="region of interest" description="Disordered" evidence="1">
    <location>
        <begin position="96"/>
        <end position="119"/>
    </location>
</feature>
<dbReference type="InterPro" id="IPR038721">
    <property type="entry name" value="IS701-like_DDE_dom"/>
</dbReference>
<evidence type="ECO:0000313" key="4">
    <source>
        <dbReference type="Proteomes" id="UP001500893"/>
    </source>
</evidence>
<organism evidence="3 4">
    <name type="scientific">Streptomyces rameus</name>
    <dbReference type="NCBI Taxonomy" id="68261"/>
    <lineage>
        <taxon>Bacteria</taxon>
        <taxon>Bacillati</taxon>
        <taxon>Actinomycetota</taxon>
        <taxon>Actinomycetes</taxon>
        <taxon>Kitasatosporales</taxon>
        <taxon>Streptomycetaceae</taxon>
        <taxon>Streptomyces</taxon>
    </lineage>
</organism>
<reference evidence="3 4" key="1">
    <citation type="journal article" date="2019" name="Int. J. Syst. Evol. Microbiol.">
        <title>The Global Catalogue of Microorganisms (GCM) 10K type strain sequencing project: providing services to taxonomists for standard genome sequencing and annotation.</title>
        <authorList>
            <consortium name="The Broad Institute Genomics Platform"/>
            <consortium name="The Broad Institute Genome Sequencing Center for Infectious Disease"/>
            <person name="Wu L."/>
            <person name="Ma J."/>
        </authorList>
    </citation>
    <scope>NUCLEOTIDE SEQUENCE [LARGE SCALE GENOMIC DNA]</scope>
    <source>
        <strain evidence="3 4">JCM 11574</strain>
    </source>
</reference>
<sequence>MRLGPADDATLVTAAQLRHVSEQLTQAGHWQPGDPEILIVMDAGYDVAYLTFALDDLPVVLAGCEWAMHRCTTTLARANHWPAVRVACPMPQRAHRLAPASPGADGTEPAEGDSPGVLHAPEPRVRVLVRVRTWLRPAVCGR</sequence>
<evidence type="ECO:0000259" key="2">
    <source>
        <dbReference type="Pfam" id="PF13546"/>
    </source>
</evidence>
<dbReference type="EMBL" id="BAAAVM010000119">
    <property type="protein sequence ID" value="GAA2774571.1"/>
    <property type="molecule type" value="Genomic_DNA"/>
</dbReference>
<dbReference type="Proteomes" id="UP001500893">
    <property type="component" value="Unassembled WGS sequence"/>
</dbReference>
<name>A0ABN3V196_9ACTN</name>
<comment type="caution">
    <text evidence="3">The sequence shown here is derived from an EMBL/GenBank/DDBJ whole genome shotgun (WGS) entry which is preliminary data.</text>
</comment>
<keyword evidence="4" id="KW-1185">Reference proteome</keyword>
<proteinExistence type="predicted"/>